<dbReference type="InterPro" id="IPR037813">
    <property type="entry name" value="TAF2"/>
</dbReference>
<dbReference type="GO" id="GO:0003743">
    <property type="term" value="F:translation initiation factor activity"/>
    <property type="evidence" value="ECO:0007669"/>
    <property type="project" value="UniProtKB-KW"/>
</dbReference>
<keyword evidence="2" id="KW-1185">Reference proteome</keyword>
<dbReference type="Gene3D" id="2.60.40.1730">
    <property type="entry name" value="tricorn interacting facor f3 domain"/>
    <property type="match status" value="1"/>
</dbReference>
<comment type="caution">
    <text evidence="1">The sequence shown here is derived from an EMBL/GenBank/DDBJ whole genome shotgun (WGS) entry which is preliminary data.</text>
</comment>
<name>A0A2G8LPM1_STIJA</name>
<dbReference type="SUPFAM" id="SSF63737">
    <property type="entry name" value="Leukotriene A4 hydrolase N-terminal domain"/>
    <property type="match status" value="1"/>
</dbReference>
<evidence type="ECO:0000313" key="2">
    <source>
        <dbReference type="Proteomes" id="UP000230750"/>
    </source>
</evidence>
<dbReference type="GO" id="GO:0000976">
    <property type="term" value="F:transcription cis-regulatory region binding"/>
    <property type="evidence" value="ECO:0007669"/>
    <property type="project" value="TreeGrafter"/>
</dbReference>
<accession>A0A2G8LPM1</accession>
<dbReference type="PANTHER" id="PTHR15137:SF9">
    <property type="entry name" value="TRANSCRIPTION INITIATION FACTOR TFIID SUBUNIT 2"/>
    <property type="match status" value="1"/>
</dbReference>
<dbReference type="Proteomes" id="UP000230750">
    <property type="component" value="Unassembled WGS sequence"/>
</dbReference>
<protein>
    <submittedName>
        <fullName evidence="1">Putative transcription initiation factor TFIID subunit 2</fullName>
    </submittedName>
</protein>
<dbReference type="PANTHER" id="PTHR15137">
    <property type="entry name" value="TRANSCRIPTION INITIATION FACTOR TFIID"/>
    <property type="match status" value="1"/>
</dbReference>
<dbReference type="GO" id="GO:0006367">
    <property type="term" value="P:transcription initiation at RNA polymerase II promoter"/>
    <property type="evidence" value="ECO:0007669"/>
    <property type="project" value="TreeGrafter"/>
</dbReference>
<dbReference type="EMBL" id="MRZV01000016">
    <property type="protein sequence ID" value="PIK62206.1"/>
    <property type="molecule type" value="Genomic_DNA"/>
</dbReference>
<keyword evidence="1" id="KW-0648">Protein biosynthesis</keyword>
<reference evidence="1 2" key="1">
    <citation type="journal article" date="2017" name="PLoS Biol.">
        <title>The sea cucumber genome provides insights into morphological evolution and visceral regeneration.</title>
        <authorList>
            <person name="Zhang X."/>
            <person name="Sun L."/>
            <person name="Yuan J."/>
            <person name="Sun Y."/>
            <person name="Gao Y."/>
            <person name="Zhang L."/>
            <person name="Li S."/>
            <person name="Dai H."/>
            <person name="Hamel J.F."/>
            <person name="Liu C."/>
            <person name="Yu Y."/>
            <person name="Liu S."/>
            <person name="Lin W."/>
            <person name="Guo K."/>
            <person name="Jin S."/>
            <person name="Xu P."/>
            <person name="Storey K.B."/>
            <person name="Huan P."/>
            <person name="Zhang T."/>
            <person name="Zhou Y."/>
            <person name="Zhang J."/>
            <person name="Lin C."/>
            <person name="Li X."/>
            <person name="Xing L."/>
            <person name="Huo D."/>
            <person name="Sun M."/>
            <person name="Wang L."/>
            <person name="Mercier A."/>
            <person name="Li F."/>
            <person name="Yang H."/>
            <person name="Xiang J."/>
        </authorList>
    </citation>
    <scope>NUCLEOTIDE SEQUENCE [LARGE SCALE GENOMIC DNA]</scope>
    <source>
        <strain evidence="1">Shaxun</strain>
        <tissue evidence="1">Muscle</tissue>
    </source>
</reference>
<proteinExistence type="predicted"/>
<dbReference type="STRING" id="307972.A0A2G8LPM1"/>
<dbReference type="GO" id="GO:0003682">
    <property type="term" value="F:chromatin binding"/>
    <property type="evidence" value="ECO:0007669"/>
    <property type="project" value="TreeGrafter"/>
</dbReference>
<dbReference type="GO" id="GO:0016251">
    <property type="term" value="F:RNA polymerase II general transcription initiation factor activity"/>
    <property type="evidence" value="ECO:0007669"/>
    <property type="project" value="TreeGrafter"/>
</dbReference>
<evidence type="ECO:0000313" key="1">
    <source>
        <dbReference type="EMBL" id="PIK62206.1"/>
    </source>
</evidence>
<keyword evidence="1" id="KW-0396">Initiation factor</keyword>
<organism evidence="1 2">
    <name type="scientific">Stichopus japonicus</name>
    <name type="common">Sea cucumber</name>
    <dbReference type="NCBI Taxonomy" id="307972"/>
    <lineage>
        <taxon>Eukaryota</taxon>
        <taxon>Metazoa</taxon>
        <taxon>Echinodermata</taxon>
        <taxon>Eleutherozoa</taxon>
        <taxon>Echinozoa</taxon>
        <taxon>Holothuroidea</taxon>
        <taxon>Aspidochirotacea</taxon>
        <taxon>Aspidochirotida</taxon>
        <taxon>Stichopodidae</taxon>
        <taxon>Apostichopus</taxon>
    </lineage>
</organism>
<dbReference type="GO" id="GO:0005669">
    <property type="term" value="C:transcription factor TFIID complex"/>
    <property type="evidence" value="ECO:0007669"/>
    <property type="project" value="InterPro"/>
</dbReference>
<gene>
    <name evidence="1" type="ORF">BSL78_00814</name>
</gene>
<sequence>MSFWRNLHFFSDCHQTAVGSVDSDQANGELVVRIPDAALFIVKDQRMLRVSIEFSVERPQGGLHFVIPDGDGTYAKRGAHMFCCGTENASRLWFPCVDTYSEPCTWKLEFTVDKAMTAISCGELVDTVYTPDLKKKTFHYMLTVPTAAPNIALAVGPFEIFVDPTMPEVTHFCLPGLKSILKHSTAFLHE</sequence>
<dbReference type="OrthoDB" id="308861at2759"/>
<feature type="non-terminal residue" evidence="1">
    <location>
        <position position="190"/>
    </location>
</feature>
<dbReference type="AlphaFoldDB" id="A0A2G8LPM1"/>
<dbReference type="InterPro" id="IPR042097">
    <property type="entry name" value="Aminopeptidase_N-like_N_sf"/>
</dbReference>